<dbReference type="Proteomes" id="UP001333710">
    <property type="component" value="Chromosome"/>
</dbReference>
<accession>A0AA48KTV7</accession>
<dbReference type="KEGG" id="pmaw:MACH26_41030"/>
<dbReference type="AlphaFoldDB" id="A0AA48KTV7"/>
<reference evidence="1" key="1">
    <citation type="submission" date="2023-01" db="EMBL/GenBank/DDBJ databases">
        <title>Complete genome sequence of Planctobacterium marinum strain Dej080120_11.</title>
        <authorList>
            <person name="Ueki S."/>
            <person name="Maruyama F."/>
        </authorList>
    </citation>
    <scope>NUCLEOTIDE SEQUENCE</scope>
    <source>
        <strain evidence="1">Dej080120_11</strain>
    </source>
</reference>
<name>A0AA48KTV7_9ALTE</name>
<protein>
    <recommendedName>
        <fullName evidence="3">Sulfotransferase family protein</fullName>
    </recommendedName>
</protein>
<dbReference type="InterPro" id="IPR027417">
    <property type="entry name" value="P-loop_NTPase"/>
</dbReference>
<evidence type="ECO:0000313" key="1">
    <source>
        <dbReference type="EMBL" id="BDX08582.1"/>
    </source>
</evidence>
<organism evidence="1 2">
    <name type="scientific">Planctobacterium marinum</name>
    <dbReference type="NCBI Taxonomy" id="1631968"/>
    <lineage>
        <taxon>Bacteria</taxon>
        <taxon>Pseudomonadati</taxon>
        <taxon>Pseudomonadota</taxon>
        <taxon>Gammaproteobacteria</taxon>
        <taxon>Alteromonadales</taxon>
        <taxon>Alteromonadaceae</taxon>
        <taxon>Planctobacterium</taxon>
    </lineage>
</organism>
<keyword evidence="2" id="KW-1185">Reference proteome</keyword>
<proteinExistence type="predicted"/>
<evidence type="ECO:0000313" key="2">
    <source>
        <dbReference type="Proteomes" id="UP001333710"/>
    </source>
</evidence>
<gene>
    <name evidence="1" type="ORF">MACH26_41030</name>
</gene>
<evidence type="ECO:0008006" key="3">
    <source>
        <dbReference type="Google" id="ProtNLM"/>
    </source>
</evidence>
<dbReference type="RefSeq" id="WP_338294646.1">
    <property type="nucleotide sequence ID" value="NZ_AP027272.1"/>
</dbReference>
<dbReference type="SUPFAM" id="SSF52540">
    <property type="entry name" value="P-loop containing nucleoside triphosphate hydrolases"/>
    <property type="match status" value="1"/>
</dbReference>
<dbReference type="EMBL" id="AP027272">
    <property type="protein sequence ID" value="BDX08582.1"/>
    <property type="molecule type" value="Genomic_DNA"/>
</dbReference>
<sequence>MGNKLWNDASTHQAITLSEACSGHWLPVIIERHNNEVLVKWCLYEALNFKVPFMQDSIRQLGYKHDLKDVVRFSSTEFFEDFAHQTIPQDLTTEACIFHISRCGSTLVCNVLKESPESLVLSEPQPLDFILRQWACHNPGVEQQERLLEALFNVWNFVALQQGQKLFVKPDCWLNLHWQSLLKATSINISWLLTRDLSEVLLSHKKRSGAFMLPQYVAPEYFGLEEPGNDVFDYSRYPLQVLSKVLQCGLNLVKNGRAVQLDFETLVSRGLLRLLNEHQISLSQEKLQCVLASHSKNGGQFVGETTEAHQTFSTETLHRIQENQRRLYNVI</sequence>